<dbReference type="RefSeq" id="WP_283230657.1">
    <property type="nucleotide sequence ID" value="NZ_JASGBQ010000009.1"/>
</dbReference>
<feature type="signal peptide" evidence="1">
    <location>
        <begin position="1"/>
        <end position="24"/>
    </location>
</feature>
<dbReference type="AlphaFoldDB" id="A0AAP4BC41"/>
<evidence type="ECO:0000256" key="1">
    <source>
        <dbReference type="SAM" id="SignalP"/>
    </source>
</evidence>
<reference evidence="2 3" key="1">
    <citation type="submission" date="2023-05" db="EMBL/GenBank/DDBJ databases">
        <title>[ruminococcus] sp. nov., isolated from a pig farm feces dump.</title>
        <authorList>
            <person name="Chang Y.-H."/>
        </authorList>
    </citation>
    <scope>NUCLEOTIDE SEQUENCE [LARGE SCALE GENOMIC DNA]</scope>
    <source>
        <strain evidence="2 3">YH-rum2234</strain>
    </source>
</reference>
<sequence>MKKRLTRLLALLMAVILFPGGCGTAPKNQEESGGQDEHARFEEFSEQLFRDELLTNTLNQHYTLAYPENYGITDYEVALPAVSLSNEQESIEEARSVLEELASFDYDALTEDDRLTYDVLKEYLETAQERGDFYYLYEPFSPIMGFQSDMAFALSEYTFRRERDVQDYLELLELLPTYIESLITLEKERAARGLAMPDSVIDEVIDSVQELLNSGTDNIYFTSFEERLETLSELSDQQKQEYTARNRKLIDEQLLPAYKKIVLCLKGVRGTCKKPQGLCCTENGNEYYAYLLKSTVGSGHSPEELLSLLEDQISKEMTELMTLLTQNPELLDTIDDSIPEDRTPEEILDYLKEAIKEDYPELPVDASYQIKYVPEYMEESTSPAFYMTPPMDLPGENTIYINKRQTGESSLFSTLAHESYPGHLYQTVYASATLENPLRFLLNYLGYSEGWGLYVEHEAYALNTNLTDQSEAMAEFYRINSSITIAIHALLDLKIHYEGCSLEEASEIIAMYFGDQGEEFCQTLYNTIVSEPAYYLKYYVGYLEFLLLREKAEAKLESAFDLKEFHKFLLDMGPCSFPMLDRYMEKWMEVQK</sequence>
<comment type="caution">
    <text evidence="2">The sequence shown here is derived from an EMBL/GenBank/DDBJ whole genome shotgun (WGS) entry which is preliminary data.</text>
</comment>
<gene>
    <name evidence="2" type="ORF">QJ036_06910</name>
</gene>
<name>A0AAP4BC41_9FIRM</name>
<evidence type="ECO:0000313" key="3">
    <source>
        <dbReference type="Proteomes" id="UP001300383"/>
    </source>
</evidence>
<dbReference type="Pfam" id="PF05960">
    <property type="entry name" value="DUF885"/>
    <property type="match status" value="1"/>
</dbReference>
<dbReference type="PANTHER" id="PTHR33361">
    <property type="entry name" value="GLR0591 PROTEIN"/>
    <property type="match status" value="1"/>
</dbReference>
<dbReference type="PANTHER" id="PTHR33361:SF2">
    <property type="entry name" value="DUF885 DOMAIN-CONTAINING PROTEIN"/>
    <property type="match status" value="1"/>
</dbReference>
<dbReference type="Proteomes" id="UP001300383">
    <property type="component" value="Unassembled WGS sequence"/>
</dbReference>
<proteinExistence type="predicted"/>
<keyword evidence="1" id="KW-0732">Signal</keyword>
<evidence type="ECO:0000313" key="2">
    <source>
        <dbReference type="EMBL" id="MDI9242208.1"/>
    </source>
</evidence>
<keyword evidence="3" id="KW-1185">Reference proteome</keyword>
<organism evidence="2 3">
    <name type="scientific">Fusibacillus kribbianus</name>
    <dbReference type="NCBI Taxonomy" id="3044208"/>
    <lineage>
        <taxon>Bacteria</taxon>
        <taxon>Bacillati</taxon>
        <taxon>Bacillota</taxon>
        <taxon>Clostridia</taxon>
        <taxon>Lachnospirales</taxon>
        <taxon>Lachnospiraceae</taxon>
        <taxon>Fusibacillus</taxon>
    </lineage>
</organism>
<dbReference type="InterPro" id="IPR010281">
    <property type="entry name" value="DUF885"/>
</dbReference>
<protein>
    <submittedName>
        <fullName evidence="2">DUF885 domain-containing protein</fullName>
    </submittedName>
</protein>
<feature type="chain" id="PRO_5043047109" evidence="1">
    <location>
        <begin position="25"/>
        <end position="592"/>
    </location>
</feature>
<accession>A0AAP4BC41</accession>
<dbReference type="EMBL" id="JASGBQ010000009">
    <property type="protein sequence ID" value="MDI9242208.1"/>
    <property type="molecule type" value="Genomic_DNA"/>
</dbReference>